<evidence type="ECO:0000259" key="4">
    <source>
        <dbReference type="PROSITE" id="PS51755"/>
    </source>
</evidence>
<dbReference type="SMART" id="SM00862">
    <property type="entry name" value="Trans_reg_C"/>
    <property type="match status" value="1"/>
</dbReference>
<dbReference type="PROSITE" id="PS51755">
    <property type="entry name" value="OMPR_PHOB"/>
    <property type="match status" value="1"/>
</dbReference>
<proteinExistence type="predicted"/>
<organism evidence="5 6">
    <name type="scientific">Candidatus Viridilinea halotolerans</name>
    <dbReference type="NCBI Taxonomy" id="2491704"/>
    <lineage>
        <taxon>Bacteria</taxon>
        <taxon>Bacillati</taxon>
        <taxon>Chloroflexota</taxon>
        <taxon>Chloroflexia</taxon>
        <taxon>Chloroflexales</taxon>
        <taxon>Chloroflexineae</taxon>
        <taxon>Oscillochloridaceae</taxon>
        <taxon>Candidatus Viridilinea</taxon>
    </lineage>
</organism>
<dbReference type="CDD" id="cd00383">
    <property type="entry name" value="trans_reg_C"/>
    <property type="match status" value="1"/>
</dbReference>
<sequence length="217" mass="23763">MQPEAPLARLVALNEDVTPSEFPLTGAEHSLGRAATCDIVINRQTVSRLHARVTREGPRHMLHDAGSANGTFINGIQLSGPHLLNNRDTIGLGAAGELLRFIDPDPTVVPTTRLRLDERTQLFYLGSQALELTPSQQRLLTHLYRHLGELVTRETCAAAIWGRDYDPGMDAEALDRAMSNLRGAMRRADQGAELLQTRRGLGYILLAQAPDQTGGEL</sequence>
<evidence type="ECO:0000313" key="5">
    <source>
        <dbReference type="EMBL" id="RRR77485.1"/>
    </source>
</evidence>
<name>A0A426UAW4_9CHLR</name>
<evidence type="ECO:0000256" key="1">
    <source>
        <dbReference type="ARBA" id="ARBA00023125"/>
    </source>
</evidence>
<protein>
    <submittedName>
        <fullName evidence="5">FHA domain-containing protein</fullName>
    </submittedName>
</protein>
<dbReference type="GO" id="GO:0003677">
    <property type="term" value="F:DNA binding"/>
    <property type="evidence" value="ECO:0007669"/>
    <property type="project" value="UniProtKB-UniRule"/>
</dbReference>
<dbReference type="InterPro" id="IPR050923">
    <property type="entry name" value="Cell_Proc_Reg/RNA_Proc"/>
</dbReference>
<dbReference type="Proteomes" id="UP000280307">
    <property type="component" value="Unassembled WGS sequence"/>
</dbReference>
<gene>
    <name evidence="5" type="ORF">EI684_01395</name>
</gene>
<dbReference type="PANTHER" id="PTHR23308">
    <property type="entry name" value="NUCLEAR INHIBITOR OF PROTEIN PHOSPHATASE-1"/>
    <property type="match status" value="1"/>
</dbReference>
<dbReference type="CDD" id="cd00060">
    <property type="entry name" value="FHA"/>
    <property type="match status" value="1"/>
</dbReference>
<dbReference type="EMBL" id="RSAS01000059">
    <property type="protein sequence ID" value="RRR77485.1"/>
    <property type="molecule type" value="Genomic_DNA"/>
</dbReference>
<dbReference type="PROSITE" id="PS50006">
    <property type="entry name" value="FHA_DOMAIN"/>
    <property type="match status" value="1"/>
</dbReference>
<dbReference type="Pfam" id="PF00486">
    <property type="entry name" value="Trans_reg_C"/>
    <property type="match status" value="1"/>
</dbReference>
<evidence type="ECO:0000313" key="6">
    <source>
        <dbReference type="Proteomes" id="UP000280307"/>
    </source>
</evidence>
<dbReference type="InterPro" id="IPR008984">
    <property type="entry name" value="SMAD_FHA_dom_sf"/>
</dbReference>
<dbReference type="InterPro" id="IPR001867">
    <property type="entry name" value="OmpR/PhoB-type_DNA-bd"/>
</dbReference>
<dbReference type="InterPro" id="IPR036388">
    <property type="entry name" value="WH-like_DNA-bd_sf"/>
</dbReference>
<dbReference type="GO" id="GO:0006355">
    <property type="term" value="P:regulation of DNA-templated transcription"/>
    <property type="evidence" value="ECO:0007669"/>
    <property type="project" value="InterPro"/>
</dbReference>
<evidence type="ECO:0000256" key="2">
    <source>
        <dbReference type="PROSITE-ProRule" id="PRU01091"/>
    </source>
</evidence>
<reference evidence="5 6" key="1">
    <citation type="submission" date="2018-12" db="EMBL/GenBank/DDBJ databases">
        <title>Genome Sequence of Candidatus Viridilinea halotolerans isolated from saline sulfide-rich spring.</title>
        <authorList>
            <person name="Grouzdev D.S."/>
            <person name="Burganskaya E.I."/>
            <person name="Krutkina M.S."/>
            <person name="Sukhacheva M.V."/>
            <person name="Gorlenko V.M."/>
        </authorList>
    </citation>
    <scope>NUCLEOTIDE SEQUENCE [LARGE SCALE GENOMIC DNA]</scope>
    <source>
        <strain evidence="5">Chok-6</strain>
    </source>
</reference>
<dbReference type="AlphaFoldDB" id="A0A426UAW4"/>
<dbReference type="SUPFAM" id="SSF46894">
    <property type="entry name" value="C-terminal effector domain of the bipartite response regulators"/>
    <property type="match status" value="1"/>
</dbReference>
<feature type="domain" description="OmpR/PhoB-type" evidence="4">
    <location>
        <begin position="106"/>
        <end position="207"/>
    </location>
</feature>
<accession>A0A426UAW4</accession>
<dbReference type="Pfam" id="PF00498">
    <property type="entry name" value="FHA"/>
    <property type="match status" value="1"/>
</dbReference>
<dbReference type="InterPro" id="IPR000253">
    <property type="entry name" value="FHA_dom"/>
</dbReference>
<feature type="DNA-binding region" description="OmpR/PhoB-type" evidence="2">
    <location>
        <begin position="106"/>
        <end position="207"/>
    </location>
</feature>
<keyword evidence="1 2" id="KW-0238">DNA-binding</keyword>
<dbReference type="Gene3D" id="2.60.200.20">
    <property type="match status" value="1"/>
</dbReference>
<dbReference type="GO" id="GO:0000160">
    <property type="term" value="P:phosphorelay signal transduction system"/>
    <property type="evidence" value="ECO:0007669"/>
    <property type="project" value="InterPro"/>
</dbReference>
<feature type="domain" description="FHA" evidence="3">
    <location>
        <begin position="29"/>
        <end position="78"/>
    </location>
</feature>
<evidence type="ECO:0000259" key="3">
    <source>
        <dbReference type="PROSITE" id="PS50006"/>
    </source>
</evidence>
<dbReference type="SMART" id="SM00240">
    <property type="entry name" value="FHA"/>
    <property type="match status" value="1"/>
</dbReference>
<dbReference type="InterPro" id="IPR016032">
    <property type="entry name" value="Sig_transdc_resp-reg_C-effctor"/>
</dbReference>
<dbReference type="SUPFAM" id="SSF49879">
    <property type="entry name" value="SMAD/FHA domain"/>
    <property type="match status" value="1"/>
</dbReference>
<dbReference type="Gene3D" id="1.10.10.10">
    <property type="entry name" value="Winged helix-like DNA-binding domain superfamily/Winged helix DNA-binding domain"/>
    <property type="match status" value="1"/>
</dbReference>
<comment type="caution">
    <text evidence="5">The sequence shown here is derived from an EMBL/GenBank/DDBJ whole genome shotgun (WGS) entry which is preliminary data.</text>
</comment>